<accession>A0A8S3SZ19</accession>
<feature type="region of interest" description="Disordered" evidence="1">
    <location>
        <begin position="1"/>
        <end position="32"/>
    </location>
</feature>
<proteinExistence type="predicted"/>
<organism evidence="2 3">
    <name type="scientific">Mytilus edulis</name>
    <name type="common">Blue mussel</name>
    <dbReference type="NCBI Taxonomy" id="6550"/>
    <lineage>
        <taxon>Eukaryota</taxon>
        <taxon>Metazoa</taxon>
        <taxon>Spiralia</taxon>
        <taxon>Lophotrochozoa</taxon>
        <taxon>Mollusca</taxon>
        <taxon>Bivalvia</taxon>
        <taxon>Autobranchia</taxon>
        <taxon>Pteriomorphia</taxon>
        <taxon>Mytilida</taxon>
        <taxon>Mytiloidea</taxon>
        <taxon>Mytilidae</taxon>
        <taxon>Mytilinae</taxon>
        <taxon>Mytilus</taxon>
    </lineage>
</organism>
<protein>
    <submittedName>
        <fullName evidence="2">Uncharacterized protein</fullName>
    </submittedName>
</protein>
<sequence>MYTREQRNNYNYGKNEQQNSYMYSQSGPSNQNHNEYWHDKSNMQESFHHKDENTQEKLKWVLTTLMKEFWNVHGLGQKHRDPDFLELINHDINILIETWKGVEPDVQIPEYNYYYNMSPNESKEFWKLLRTIKINKDKNDDNMLDLSQFADHFKNQCKPEKIDKNFEKSIFEELCKTEKLLTSKESDTPINISENKNTN</sequence>
<evidence type="ECO:0000313" key="3">
    <source>
        <dbReference type="Proteomes" id="UP000683360"/>
    </source>
</evidence>
<gene>
    <name evidence="2" type="ORF">MEDL_37780</name>
</gene>
<keyword evidence="3" id="KW-1185">Reference proteome</keyword>
<dbReference type="Proteomes" id="UP000683360">
    <property type="component" value="Unassembled WGS sequence"/>
</dbReference>
<evidence type="ECO:0000256" key="1">
    <source>
        <dbReference type="SAM" id="MobiDB-lite"/>
    </source>
</evidence>
<feature type="compositionally biased region" description="Polar residues" evidence="1">
    <location>
        <begin position="8"/>
        <end position="32"/>
    </location>
</feature>
<dbReference type="EMBL" id="CAJPWZ010001808">
    <property type="protein sequence ID" value="CAG2224550.1"/>
    <property type="molecule type" value="Genomic_DNA"/>
</dbReference>
<name>A0A8S3SZ19_MYTED</name>
<comment type="caution">
    <text evidence="2">The sequence shown here is derived from an EMBL/GenBank/DDBJ whole genome shotgun (WGS) entry which is preliminary data.</text>
</comment>
<dbReference type="AlphaFoldDB" id="A0A8S3SZ19"/>
<evidence type="ECO:0000313" key="2">
    <source>
        <dbReference type="EMBL" id="CAG2224550.1"/>
    </source>
</evidence>
<reference evidence="2" key="1">
    <citation type="submission" date="2021-03" db="EMBL/GenBank/DDBJ databases">
        <authorList>
            <person name="Bekaert M."/>
        </authorList>
    </citation>
    <scope>NUCLEOTIDE SEQUENCE</scope>
</reference>